<feature type="compositionally biased region" description="Basic and acidic residues" evidence="6">
    <location>
        <begin position="249"/>
        <end position="264"/>
    </location>
</feature>
<feature type="compositionally biased region" description="Basic and acidic residues" evidence="6">
    <location>
        <begin position="313"/>
        <end position="346"/>
    </location>
</feature>
<dbReference type="InterPro" id="IPR016177">
    <property type="entry name" value="DNA-bd_dom_sf"/>
</dbReference>
<protein>
    <recommendedName>
        <fullName evidence="7">MBD domain-containing protein</fullName>
    </recommendedName>
</protein>
<feature type="domain" description="MBD" evidence="7">
    <location>
        <begin position="198"/>
        <end position="243"/>
    </location>
</feature>
<evidence type="ECO:0000256" key="3">
    <source>
        <dbReference type="ARBA" id="ARBA00023125"/>
    </source>
</evidence>
<evidence type="ECO:0000256" key="2">
    <source>
        <dbReference type="ARBA" id="ARBA00023015"/>
    </source>
</evidence>
<feature type="region of interest" description="Disordered" evidence="6">
    <location>
        <begin position="249"/>
        <end position="268"/>
    </location>
</feature>
<feature type="compositionally biased region" description="Basic and acidic residues" evidence="6">
    <location>
        <begin position="286"/>
        <end position="297"/>
    </location>
</feature>
<feature type="region of interest" description="Disordered" evidence="6">
    <location>
        <begin position="278"/>
        <end position="379"/>
    </location>
</feature>
<dbReference type="EMBL" id="ABEU02000010">
    <property type="protein sequence ID" value="PNR46374.1"/>
    <property type="molecule type" value="Genomic_DNA"/>
</dbReference>
<dbReference type="Proteomes" id="UP000006727">
    <property type="component" value="Chromosome 10"/>
</dbReference>
<accession>A0A2K1JXX3</accession>
<dbReference type="InterPro" id="IPR039622">
    <property type="entry name" value="MBD10/11"/>
</dbReference>
<dbReference type="EnsemblPlants" id="Pp3c10_6100V3.2">
    <property type="protein sequence ID" value="Pp3c10_6100V3.2"/>
    <property type="gene ID" value="Pp3c10_6100"/>
</dbReference>
<dbReference type="Gene3D" id="3.30.890.10">
    <property type="entry name" value="Methyl-cpg-binding Protein 2, Chain A"/>
    <property type="match status" value="1"/>
</dbReference>
<evidence type="ECO:0000256" key="4">
    <source>
        <dbReference type="ARBA" id="ARBA00023163"/>
    </source>
</evidence>
<keyword evidence="3" id="KW-0238">DNA-binding</keyword>
<dbReference type="InParanoid" id="A0A2K1JXX3"/>
<name>A0A2K1JXX3_PHYPA</name>
<dbReference type="PANTHER" id="PTHR33729">
    <property type="entry name" value="METHYL-CPG BINDING DOMAIN CONTAINING PROTEIN, EXPRESSED"/>
    <property type="match status" value="1"/>
</dbReference>
<proteinExistence type="predicted"/>
<reference evidence="8 10" key="1">
    <citation type="journal article" date="2008" name="Science">
        <title>The Physcomitrella genome reveals evolutionary insights into the conquest of land by plants.</title>
        <authorList>
            <person name="Rensing S."/>
            <person name="Lang D."/>
            <person name="Zimmer A."/>
            <person name="Terry A."/>
            <person name="Salamov A."/>
            <person name="Shapiro H."/>
            <person name="Nishiyama T."/>
            <person name="Perroud P.-F."/>
            <person name="Lindquist E."/>
            <person name="Kamisugi Y."/>
            <person name="Tanahashi T."/>
            <person name="Sakakibara K."/>
            <person name="Fujita T."/>
            <person name="Oishi K."/>
            <person name="Shin-I T."/>
            <person name="Kuroki Y."/>
            <person name="Toyoda A."/>
            <person name="Suzuki Y."/>
            <person name="Hashimoto A."/>
            <person name="Yamaguchi K."/>
            <person name="Sugano A."/>
            <person name="Kohara Y."/>
            <person name="Fujiyama A."/>
            <person name="Anterola A."/>
            <person name="Aoki S."/>
            <person name="Ashton N."/>
            <person name="Barbazuk W.B."/>
            <person name="Barker E."/>
            <person name="Bennetzen J."/>
            <person name="Bezanilla M."/>
            <person name="Blankenship R."/>
            <person name="Cho S.H."/>
            <person name="Dutcher S."/>
            <person name="Estelle M."/>
            <person name="Fawcett J.A."/>
            <person name="Gundlach H."/>
            <person name="Hanada K."/>
            <person name="Heyl A."/>
            <person name="Hicks K.A."/>
            <person name="Hugh J."/>
            <person name="Lohr M."/>
            <person name="Mayer K."/>
            <person name="Melkozernov A."/>
            <person name="Murata T."/>
            <person name="Nelson D."/>
            <person name="Pils B."/>
            <person name="Prigge M."/>
            <person name="Reiss B."/>
            <person name="Renner T."/>
            <person name="Rombauts S."/>
            <person name="Rushton P."/>
            <person name="Sanderfoot A."/>
            <person name="Schween G."/>
            <person name="Shiu S.-H."/>
            <person name="Stueber K."/>
            <person name="Theodoulou F.L."/>
            <person name="Tu H."/>
            <person name="Van de Peer Y."/>
            <person name="Verrier P.J."/>
            <person name="Waters E."/>
            <person name="Wood A."/>
            <person name="Yang L."/>
            <person name="Cove D."/>
            <person name="Cuming A."/>
            <person name="Hasebe M."/>
            <person name="Lucas S."/>
            <person name="Mishler D.B."/>
            <person name="Reski R."/>
            <person name="Grigoriev I."/>
            <person name="Quatrano R.S."/>
            <person name="Boore J.L."/>
        </authorList>
    </citation>
    <scope>NUCLEOTIDE SEQUENCE [LARGE SCALE GENOMIC DNA]</scope>
    <source>
        <strain evidence="9 10">cv. Gransden 2004</strain>
    </source>
</reference>
<keyword evidence="10" id="KW-1185">Reference proteome</keyword>
<gene>
    <name evidence="8" type="ORF">PHYPA_013493</name>
</gene>
<evidence type="ECO:0000313" key="8">
    <source>
        <dbReference type="EMBL" id="PNR46374.1"/>
    </source>
</evidence>
<dbReference type="SUPFAM" id="SSF54171">
    <property type="entry name" value="DNA-binding domain"/>
    <property type="match status" value="1"/>
</dbReference>
<reference evidence="8 10" key="2">
    <citation type="journal article" date="2018" name="Plant J.">
        <title>The Physcomitrella patens chromosome-scale assembly reveals moss genome structure and evolution.</title>
        <authorList>
            <person name="Lang D."/>
            <person name="Ullrich K.K."/>
            <person name="Murat F."/>
            <person name="Fuchs J."/>
            <person name="Jenkins J."/>
            <person name="Haas F.B."/>
            <person name="Piednoel M."/>
            <person name="Gundlach H."/>
            <person name="Van Bel M."/>
            <person name="Meyberg R."/>
            <person name="Vives C."/>
            <person name="Morata J."/>
            <person name="Symeonidi A."/>
            <person name="Hiss M."/>
            <person name="Muchero W."/>
            <person name="Kamisugi Y."/>
            <person name="Saleh O."/>
            <person name="Blanc G."/>
            <person name="Decker E.L."/>
            <person name="van Gessel N."/>
            <person name="Grimwood J."/>
            <person name="Hayes R.D."/>
            <person name="Graham S.W."/>
            <person name="Gunter L.E."/>
            <person name="McDaniel S.F."/>
            <person name="Hoernstein S.N.W."/>
            <person name="Larsson A."/>
            <person name="Li F.W."/>
            <person name="Perroud P.F."/>
            <person name="Phillips J."/>
            <person name="Ranjan P."/>
            <person name="Rokshar D.S."/>
            <person name="Rothfels C.J."/>
            <person name="Schneider L."/>
            <person name="Shu S."/>
            <person name="Stevenson D.W."/>
            <person name="Thummler F."/>
            <person name="Tillich M."/>
            <person name="Villarreal Aguilar J.C."/>
            <person name="Widiez T."/>
            <person name="Wong G.K."/>
            <person name="Wymore A."/>
            <person name="Zhang Y."/>
            <person name="Zimmer A.D."/>
            <person name="Quatrano R.S."/>
            <person name="Mayer K.F.X."/>
            <person name="Goodstein D."/>
            <person name="Casacuberta J.M."/>
            <person name="Vandepoele K."/>
            <person name="Reski R."/>
            <person name="Cuming A.C."/>
            <person name="Tuskan G.A."/>
            <person name="Maumus F."/>
            <person name="Salse J."/>
            <person name="Schmutz J."/>
            <person name="Rensing S.A."/>
        </authorList>
    </citation>
    <scope>NUCLEOTIDE SEQUENCE [LARGE SCALE GENOMIC DNA]</scope>
    <source>
        <strain evidence="9 10">cv. Gransden 2004</strain>
    </source>
</reference>
<evidence type="ECO:0000256" key="6">
    <source>
        <dbReference type="SAM" id="MobiDB-lite"/>
    </source>
</evidence>
<organism evidence="8">
    <name type="scientific">Physcomitrium patens</name>
    <name type="common">Spreading-leaved earth moss</name>
    <name type="synonym">Physcomitrella patens</name>
    <dbReference type="NCBI Taxonomy" id="3218"/>
    <lineage>
        <taxon>Eukaryota</taxon>
        <taxon>Viridiplantae</taxon>
        <taxon>Streptophyta</taxon>
        <taxon>Embryophyta</taxon>
        <taxon>Bryophyta</taxon>
        <taxon>Bryophytina</taxon>
        <taxon>Bryopsida</taxon>
        <taxon>Funariidae</taxon>
        <taxon>Funariales</taxon>
        <taxon>Funariaceae</taxon>
        <taxon>Physcomitrium</taxon>
    </lineage>
</organism>
<evidence type="ECO:0000256" key="5">
    <source>
        <dbReference type="ARBA" id="ARBA00023242"/>
    </source>
</evidence>
<dbReference type="AlphaFoldDB" id="A0A2K1JXX3"/>
<keyword evidence="5" id="KW-0539">Nucleus</keyword>
<dbReference type="Pfam" id="PF01429">
    <property type="entry name" value="MBD"/>
    <property type="match status" value="1"/>
</dbReference>
<keyword evidence="2" id="KW-0805">Transcription regulation</keyword>
<dbReference type="EnsemblPlants" id="Pp3c10_6100V3.1">
    <property type="protein sequence ID" value="Pp3c10_6100V3.1"/>
    <property type="gene ID" value="Pp3c10_6100"/>
</dbReference>
<feature type="compositionally biased region" description="Low complexity" evidence="6">
    <location>
        <begin position="370"/>
        <end position="379"/>
    </location>
</feature>
<evidence type="ECO:0000259" key="7">
    <source>
        <dbReference type="Pfam" id="PF01429"/>
    </source>
</evidence>
<dbReference type="Gramene" id="Pp3c10_6100V3.1">
    <property type="protein sequence ID" value="Pp3c10_6100V3.1"/>
    <property type="gene ID" value="Pp3c10_6100"/>
</dbReference>
<keyword evidence="4" id="KW-0804">Transcription</keyword>
<sequence length="379" mass="40086">MGSPEADCAAAEVVGTPESAFEELTGPLQGWKRKKARPHVLDAELWPTAVRVYLVSRRGFPGRQVSVGRGAECSALLFRDGNCDSQGPCATIERCVSAIVGVTRLKQSQAWGARTGLPSDVMDTLHMHSDARCWMSSNPLLRRHGSRACPPDGRPGRMWCGKCSELEKIAKHGILCSAGHAVAPSRAGVRRWEMGSGKKGGTPKRKDVTFVAPDGEEIKTKRQLDKYLKAHPGTLSAGDFEWGVAADEKVEENGKDKEETKAMDVDVPGEEVAAVEKTVEATTEGSSEKAEDVKVESGESNGGKSAEVPAEASMKDGEESKAAEEAARNGDAEKSSNGEGGEKVKDAVVGMAEGSTEGVEEVTKAEKVEVGAAAPEAVA</sequence>
<dbReference type="GO" id="GO:0005634">
    <property type="term" value="C:nucleus"/>
    <property type="evidence" value="ECO:0007669"/>
    <property type="project" value="UniProtKB-SubCell"/>
</dbReference>
<comment type="subcellular location">
    <subcellularLocation>
        <location evidence="1">Nucleus</location>
    </subcellularLocation>
</comment>
<dbReference type="GO" id="GO:0003677">
    <property type="term" value="F:DNA binding"/>
    <property type="evidence" value="ECO:0007669"/>
    <property type="project" value="UniProtKB-KW"/>
</dbReference>
<evidence type="ECO:0000256" key="1">
    <source>
        <dbReference type="ARBA" id="ARBA00004123"/>
    </source>
</evidence>
<dbReference type="InterPro" id="IPR001739">
    <property type="entry name" value="Methyl_CpG_DNA-bd"/>
</dbReference>
<reference evidence="9" key="3">
    <citation type="submission" date="2020-12" db="UniProtKB">
        <authorList>
            <consortium name="EnsemblPlants"/>
        </authorList>
    </citation>
    <scope>IDENTIFICATION</scope>
</reference>
<dbReference type="FunCoup" id="A0A2K1JXX3">
    <property type="interactions" value="232"/>
</dbReference>
<dbReference type="Gramene" id="Pp3c10_6100V3.2">
    <property type="protein sequence ID" value="Pp3c10_6100V3.2"/>
    <property type="gene ID" value="Pp3c10_6100"/>
</dbReference>
<evidence type="ECO:0000313" key="10">
    <source>
        <dbReference type="Proteomes" id="UP000006727"/>
    </source>
</evidence>
<evidence type="ECO:0000313" key="9">
    <source>
        <dbReference type="EnsemblPlants" id="Pp3c10_6100V3.1"/>
    </source>
</evidence>
<dbReference type="PANTHER" id="PTHR33729:SF6">
    <property type="entry name" value="METHYL-CPG-BINDING DOMAIN-CONTAINING PROTEIN 11"/>
    <property type="match status" value="1"/>
</dbReference>